<protein>
    <submittedName>
        <fullName evidence="1">Uncharacterized protein</fullName>
    </submittedName>
</protein>
<dbReference type="AlphaFoldDB" id="F9DKW6"/>
<sequence>MHFKVKTFDNKIKYFRNINKCFSHYITKEICTKKGTPNKAEYLLIIWKNLLSSN</sequence>
<evidence type="ECO:0000313" key="1">
    <source>
        <dbReference type="EMBL" id="EGQ13984.1"/>
    </source>
</evidence>
<dbReference type="Proteomes" id="UP000004123">
    <property type="component" value="Unassembled WGS sequence"/>
</dbReference>
<accession>F9DKW6</accession>
<dbReference type="EMBL" id="AFPY01000110">
    <property type="protein sequence ID" value="EGQ13984.1"/>
    <property type="molecule type" value="Genomic_DNA"/>
</dbReference>
<gene>
    <name evidence="1" type="ORF">HMPREF9144_2308</name>
</gene>
<organism evidence="1 2">
    <name type="scientific">Prevotella pallens ATCC 700821</name>
    <dbReference type="NCBI Taxonomy" id="997353"/>
    <lineage>
        <taxon>Bacteria</taxon>
        <taxon>Pseudomonadati</taxon>
        <taxon>Bacteroidota</taxon>
        <taxon>Bacteroidia</taxon>
        <taxon>Bacteroidales</taxon>
        <taxon>Prevotellaceae</taxon>
        <taxon>Prevotella</taxon>
    </lineage>
</organism>
<comment type="caution">
    <text evidence="1">The sequence shown here is derived from an EMBL/GenBank/DDBJ whole genome shotgun (WGS) entry which is preliminary data.</text>
</comment>
<dbReference type="HOGENOM" id="CLU_3046652_0_0_10"/>
<proteinExistence type="predicted"/>
<evidence type="ECO:0000313" key="2">
    <source>
        <dbReference type="Proteomes" id="UP000004123"/>
    </source>
</evidence>
<name>F9DKW6_9BACT</name>
<reference evidence="1 2" key="1">
    <citation type="submission" date="2011-04" db="EMBL/GenBank/DDBJ databases">
        <authorList>
            <person name="Muzny D."/>
            <person name="Qin X."/>
            <person name="Deng J."/>
            <person name="Jiang H."/>
            <person name="Liu Y."/>
            <person name="Qu J."/>
            <person name="Song X.-Z."/>
            <person name="Zhang L."/>
            <person name="Thornton R."/>
            <person name="Coyle M."/>
            <person name="Francisco L."/>
            <person name="Jackson L."/>
            <person name="Javaid M."/>
            <person name="Korchina V."/>
            <person name="Kovar C."/>
            <person name="Mata R."/>
            <person name="Mathew T."/>
            <person name="Ngo R."/>
            <person name="Nguyen L."/>
            <person name="Nguyen N."/>
            <person name="Okwuonu G."/>
            <person name="Ongeri F."/>
            <person name="Pham C."/>
            <person name="Simmons D."/>
            <person name="Wilczek-Boney K."/>
            <person name="Hale W."/>
            <person name="Jakkamsetti A."/>
            <person name="Pham P."/>
            <person name="Ruth R."/>
            <person name="San Lucas F."/>
            <person name="Warren J."/>
            <person name="Zhang J."/>
            <person name="Zhao Z."/>
            <person name="Zhou C."/>
            <person name="Zhu D."/>
            <person name="Lee S."/>
            <person name="Bess C."/>
            <person name="Blankenburg K."/>
            <person name="Forbes L."/>
            <person name="Fu Q."/>
            <person name="Gubbala S."/>
            <person name="Hirani K."/>
            <person name="Jayaseelan J.C."/>
            <person name="Lara F."/>
            <person name="Munidasa M."/>
            <person name="Palculict T."/>
            <person name="Patil S."/>
            <person name="Pu L.-L."/>
            <person name="Saada N."/>
            <person name="Tang L."/>
            <person name="Weissenberger G."/>
            <person name="Zhu Y."/>
            <person name="Hemphill L."/>
            <person name="Shang Y."/>
            <person name="Youmans B."/>
            <person name="Ayvaz T."/>
            <person name="Ross M."/>
            <person name="Santibanez J."/>
            <person name="Aqrawi P."/>
            <person name="Gross S."/>
            <person name="Joshi V."/>
            <person name="Fowler G."/>
            <person name="Nazareth L."/>
            <person name="Reid J."/>
            <person name="Worley K."/>
            <person name="Petrosino J."/>
            <person name="Highlander S."/>
            <person name="Gibbs R."/>
        </authorList>
    </citation>
    <scope>NUCLEOTIDE SEQUENCE [LARGE SCALE GENOMIC DNA]</scope>
    <source>
        <strain evidence="1 2">ATCC 700821</strain>
    </source>
</reference>